<dbReference type="RefSeq" id="WP_306827240.1">
    <property type="nucleotide sequence ID" value="NZ_JAUSRA010000001.1"/>
</dbReference>
<dbReference type="PANTHER" id="PTHR32089:SF112">
    <property type="entry name" value="LYSOZYME-LIKE PROTEIN-RELATED"/>
    <property type="match status" value="1"/>
</dbReference>
<dbReference type="Gene3D" id="1.10.287.950">
    <property type="entry name" value="Methyl-accepting chemotaxis protein"/>
    <property type="match status" value="1"/>
</dbReference>
<dbReference type="SMART" id="SM00304">
    <property type="entry name" value="HAMP"/>
    <property type="match status" value="1"/>
</dbReference>
<dbReference type="PROSITE" id="PS50885">
    <property type="entry name" value="HAMP"/>
    <property type="match status" value="1"/>
</dbReference>
<dbReference type="SUPFAM" id="SSF58104">
    <property type="entry name" value="Methyl-accepting chemotaxis protein (MCP) signaling domain"/>
    <property type="match status" value="1"/>
</dbReference>
<evidence type="ECO:0000313" key="10">
    <source>
        <dbReference type="Proteomes" id="UP001240984"/>
    </source>
</evidence>
<dbReference type="PRINTS" id="PR00260">
    <property type="entry name" value="CHEMTRNSDUCR"/>
</dbReference>
<feature type="domain" description="HAMP" evidence="8">
    <location>
        <begin position="230"/>
        <end position="282"/>
    </location>
</feature>
<keyword evidence="6" id="KW-0472">Membrane</keyword>
<evidence type="ECO:0000256" key="6">
    <source>
        <dbReference type="SAM" id="Phobius"/>
    </source>
</evidence>
<proteinExistence type="inferred from homology"/>
<comment type="caution">
    <text evidence="9">The sequence shown here is derived from an EMBL/GenBank/DDBJ whole genome shotgun (WGS) entry which is preliminary data.</text>
</comment>
<dbReference type="InterPro" id="IPR004090">
    <property type="entry name" value="Chemotax_Me-accpt_rcpt"/>
</dbReference>
<reference evidence="9 10" key="1">
    <citation type="submission" date="2023-07" db="EMBL/GenBank/DDBJ databases">
        <title>Sequencing the genomes of 1000 actinobacteria strains.</title>
        <authorList>
            <person name="Klenk H.-P."/>
        </authorList>
    </citation>
    <scope>NUCLEOTIDE SEQUENCE [LARGE SCALE GENOMIC DNA]</scope>
    <source>
        <strain evidence="9 10">DSM 44710</strain>
    </source>
</reference>
<dbReference type="PANTHER" id="PTHR32089">
    <property type="entry name" value="METHYL-ACCEPTING CHEMOTAXIS PROTEIN MCPB"/>
    <property type="match status" value="1"/>
</dbReference>
<keyword evidence="10" id="KW-1185">Reference proteome</keyword>
<accession>A0ABT9MLN8</accession>
<comment type="similarity">
    <text evidence="4">Belongs to the methyl-accepting chemotaxis (MCP) protein family.</text>
</comment>
<keyword evidence="3 5" id="KW-0807">Transducer</keyword>
<dbReference type="PROSITE" id="PS50111">
    <property type="entry name" value="CHEMOTAXIS_TRANSDUC_2"/>
    <property type="match status" value="1"/>
</dbReference>
<sequence>MSQVAEHRTGNFLTRLVADTKVRTKILASSVVVIVITMLVGLLCVQRMSDLSAQMEDMKNEQVEGMNQIATMRQGIGGMFRGMLLFSFYTDAAAKSDAVEEAKAADKVVDDAFAGYSALNVGTNASAERTEAVEAFGAGWELYKNLRNVNFFGEAAPTGFTLPADVLAAYGEAEKAMTDGLNQMQSVEVADSDHAAVEGQATYESARTILIAAVLLGALAALAVGLMVARSITRQVQSVGDALRAMADGDLTRAAEVRGRDEIGAMAVATNEAREGLRTTITALHDSSRTLADGARRLSASTERIASSAAEAASQADVVSNAAGEVSANVSTVAAGSEEMGASIREISQNANDAAQVAAEAVGVANQTNDTIAKLGESSAEIGNVVKTITSIAEQTNLLALNATIEAARAGDAGKGFAVVAGEVKDLAQETAKATEDISRRVEAIQVDTQNAVEAIGEISRIIARINDYQLTIASAVEEQTATTGEMSRSVGDASGGTSDIASNINGVANAARATTESLVEAGETVADLNRVVSELETVVGRFRI</sequence>
<feature type="transmembrane region" description="Helical" evidence="6">
    <location>
        <begin position="26"/>
        <end position="45"/>
    </location>
</feature>
<dbReference type="Pfam" id="PF00672">
    <property type="entry name" value="HAMP"/>
    <property type="match status" value="1"/>
</dbReference>
<keyword evidence="1 6" id="KW-0812">Transmembrane</keyword>
<evidence type="ECO:0000256" key="4">
    <source>
        <dbReference type="ARBA" id="ARBA00029447"/>
    </source>
</evidence>
<evidence type="ECO:0000259" key="8">
    <source>
        <dbReference type="PROSITE" id="PS50885"/>
    </source>
</evidence>
<evidence type="ECO:0000313" key="9">
    <source>
        <dbReference type="EMBL" id="MDP9792345.1"/>
    </source>
</evidence>
<dbReference type="CDD" id="cd06225">
    <property type="entry name" value="HAMP"/>
    <property type="match status" value="1"/>
</dbReference>
<dbReference type="Pfam" id="PF00015">
    <property type="entry name" value="MCPsignal"/>
    <property type="match status" value="1"/>
</dbReference>
<evidence type="ECO:0000259" key="7">
    <source>
        <dbReference type="PROSITE" id="PS50111"/>
    </source>
</evidence>
<dbReference type="InterPro" id="IPR004089">
    <property type="entry name" value="MCPsignal_dom"/>
</dbReference>
<evidence type="ECO:0000256" key="3">
    <source>
        <dbReference type="ARBA" id="ARBA00023224"/>
    </source>
</evidence>
<dbReference type="Proteomes" id="UP001240984">
    <property type="component" value="Unassembled WGS sequence"/>
</dbReference>
<dbReference type="InterPro" id="IPR003660">
    <property type="entry name" value="HAMP_dom"/>
</dbReference>
<organism evidence="9 10">
    <name type="scientific">Catenuloplanes nepalensis</name>
    <dbReference type="NCBI Taxonomy" id="587533"/>
    <lineage>
        <taxon>Bacteria</taxon>
        <taxon>Bacillati</taxon>
        <taxon>Actinomycetota</taxon>
        <taxon>Actinomycetes</taxon>
        <taxon>Micromonosporales</taxon>
        <taxon>Micromonosporaceae</taxon>
        <taxon>Catenuloplanes</taxon>
    </lineage>
</organism>
<name>A0ABT9MLN8_9ACTN</name>
<dbReference type="InterPro" id="IPR024478">
    <property type="entry name" value="HlyB_4HB_MCP"/>
</dbReference>
<evidence type="ECO:0000256" key="2">
    <source>
        <dbReference type="ARBA" id="ARBA00022989"/>
    </source>
</evidence>
<keyword evidence="2 6" id="KW-1133">Transmembrane helix</keyword>
<evidence type="ECO:0000256" key="5">
    <source>
        <dbReference type="PROSITE-ProRule" id="PRU00284"/>
    </source>
</evidence>
<evidence type="ECO:0000256" key="1">
    <source>
        <dbReference type="ARBA" id="ARBA00022692"/>
    </source>
</evidence>
<dbReference type="SMART" id="SM00283">
    <property type="entry name" value="MA"/>
    <property type="match status" value="1"/>
</dbReference>
<dbReference type="Pfam" id="PF12729">
    <property type="entry name" value="4HB_MCP_1"/>
    <property type="match status" value="1"/>
</dbReference>
<dbReference type="EMBL" id="JAUSRA010000001">
    <property type="protein sequence ID" value="MDP9792345.1"/>
    <property type="molecule type" value="Genomic_DNA"/>
</dbReference>
<protein>
    <submittedName>
        <fullName evidence="9">Methyl-accepting chemotaxis protein</fullName>
    </submittedName>
</protein>
<feature type="transmembrane region" description="Helical" evidence="6">
    <location>
        <begin position="209"/>
        <end position="229"/>
    </location>
</feature>
<gene>
    <name evidence="9" type="ORF">J2S43_000857</name>
</gene>
<feature type="domain" description="Methyl-accepting transducer" evidence="7">
    <location>
        <begin position="287"/>
        <end position="527"/>
    </location>
</feature>